<accession>A0ABT7NHI7</accession>
<proteinExistence type="predicted"/>
<name>A0ABT7NHI7_9SPHI</name>
<organism evidence="2 3">
    <name type="scientific">Sphingobacterium hotanense</name>
    <dbReference type="NCBI Taxonomy" id="649196"/>
    <lineage>
        <taxon>Bacteria</taxon>
        <taxon>Pseudomonadati</taxon>
        <taxon>Bacteroidota</taxon>
        <taxon>Sphingobacteriia</taxon>
        <taxon>Sphingobacteriales</taxon>
        <taxon>Sphingobacteriaceae</taxon>
        <taxon>Sphingobacterium</taxon>
    </lineage>
</organism>
<keyword evidence="1" id="KW-0472">Membrane</keyword>
<reference evidence="2" key="1">
    <citation type="submission" date="2020-06" db="EMBL/GenBank/DDBJ databases">
        <authorList>
            <person name="Dong N."/>
        </authorList>
    </citation>
    <scope>NUCLEOTIDE SEQUENCE</scope>
    <source>
        <strain evidence="2">R1692</strain>
    </source>
</reference>
<protein>
    <recommendedName>
        <fullName evidence="4">Lipopolysaccharide biosynthesis protein</fullName>
    </recommendedName>
</protein>
<keyword evidence="1" id="KW-1133">Transmembrane helix</keyword>
<keyword evidence="1" id="KW-0812">Transmembrane</keyword>
<dbReference type="PANTHER" id="PTHR32309">
    <property type="entry name" value="TYROSINE-PROTEIN KINASE"/>
    <property type="match status" value="1"/>
</dbReference>
<comment type="caution">
    <text evidence="2">The sequence shown here is derived from an EMBL/GenBank/DDBJ whole genome shotgun (WGS) entry which is preliminary data.</text>
</comment>
<evidence type="ECO:0000313" key="2">
    <source>
        <dbReference type="EMBL" id="MDM1046655.1"/>
    </source>
</evidence>
<gene>
    <name evidence="2" type="ORF">HX018_00090</name>
</gene>
<dbReference type="RefSeq" id="WP_286650021.1">
    <property type="nucleotide sequence ID" value="NZ_JACAGK010000001.1"/>
</dbReference>
<feature type="transmembrane region" description="Helical" evidence="1">
    <location>
        <begin position="480"/>
        <end position="501"/>
    </location>
</feature>
<reference evidence="2" key="2">
    <citation type="journal article" date="2022" name="Sci. Total Environ.">
        <title>Prevalence, transmission, and molecular epidemiology of tet(X)-positive bacteria among humans, animals, and environmental niches in China: An epidemiological, and genomic-based study.</title>
        <authorList>
            <person name="Dong N."/>
            <person name="Zeng Y."/>
            <person name="Cai C."/>
            <person name="Sun C."/>
            <person name="Lu J."/>
            <person name="Liu C."/>
            <person name="Zhou H."/>
            <person name="Sun Q."/>
            <person name="Shu L."/>
            <person name="Wang H."/>
            <person name="Wang Y."/>
            <person name="Wang S."/>
            <person name="Wu C."/>
            <person name="Chan E.W."/>
            <person name="Chen G."/>
            <person name="Shen Z."/>
            <person name="Chen S."/>
            <person name="Zhang R."/>
        </authorList>
    </citation>
    <scope>NUCLEOTIDE SEQUENCE</scope>
    <source>
        <strain evidence="2">R1692</strain>
    </source>
</reference>
<evidence type="ECO:0008006" key="4">
    <source>
        <dbReference type="Google" id="ProtNLM"/>
    </source>
</evidence>
<sequence>MNALTYILRLMFRMKWWLILVPSVVTLVTIYATRNADLEYETDTTVYTGVISGYGSDPSETNSAQDWNILNNAIQNIINTINSKETLKKLSLHLYANCMIYGSPDRDNLYIKAKHYRQLLAITPKDVRALIDKTSVEKTVANLLAYEVADRNNFVYGLTNWNHPYFSYTALQEKIHIKRVENSDVLHISYQADDPSIAFQTLDILNKIYPEEYRELQYGKTNNVIRYFETELARVGEELRGQEDSLTAYNVQNRVINYDKQTEAITVLDKEFALRNQDVLSSYNSAQAAIAQLEIGMDANMNAIKNNSEFLTRLNRISDLNYDIAKLKTVSPDSLGKPSNEILTSFSKELAQQEGSFKEFMEQYTARQYTKEGYANAKYVEQWVQELLKFKRAEAEVRVVDEFKRNLDDQYTHFSPIGSVLKRKERSISFIEQSYLSILSSLNAARLKLKSLEMNSATLKVINPPTYPLNSLPSPRKKKVLVAFIGSLLFVLGTGVMFELLDRTLRDRTRTQRITKTKVVAAFANPITAQKTPEADEKSSLILANQLYGRFNSDRKVNFINLMGLAPIEDARRVSHLLEARFSEMGLEVSTQFAGSDFHSDSRGFLIDMDPIRGFESIDIGMICHNPLGTTPLPTEYLHEAMVNLLIVRADSFWRSEYDLLLEDLRNRAAQVPLWICLTNADKSTVEEFTGLLPPYSLARKFEYQLSNLGLTFSKD</sequence>
<dbReference type="Proteomes" id="UP001170954">
    <property type="component" value="Unassembled WGS sequence"/>
</dbReference>
<dbReference type="InterPro" id="IPR050445">
    <property type="entry name" value="Bact_polysacc_biosynth/exp"/>
</dbReference>
<dbReference type="EMBL" id="JACAGK010000001">
    <property type="protein sequence ID" value="MDM1046655.1"/>
    <property type="molecule type" value="Genomic_DNA"/>
</dbReference>
<evidence type="ECO:0000313" key="3">
    <source>
        <dbReference type="Proteomes" id="UP001170954"/>
    </source>
</evidence>
<evidence type="ECO:0000256" key="1">
    <source>
        <dbReference type="SAM" id="Phobius"/>
    </source>
</evidence>
<dbReference type="PANTHER" id="PTHR32309:SF13">
    <property type="entry name" value="FERRIC ENTEROBACTIN TRANSPORT PROTEIN FEPE"/>
    <property type="match status" value="1"/>
</dbReference>
<keyword evidence="3" id="KW-1185">Reference proteome</keyword>